<dbReference type="RefSeq" id="WP_169861622.1">
    <property type="nucleotide sequence ID" value="NZ_CP053021.1"/>
</dbReference>
<dbReference type="AlphaFoldDB" id="A0A6M4G8C0"/>
<evidence type="ECO:0000313" key="1">
    <source>
        <dbReference type="EMBL" id="QJR03495.1"/>
    </source>
</evidence>
<gene>
    <name evidence="1" type="ORF">HH800_15700</name>
</gene>
<sequence length="105" mass="11382">MIDATLTDSGYAIRMIRLWNWNAPVRSAAVWICATIAIGEAAIVISQQSILIDHGECADPANKIAMLKTCTYWTGREAKMITIGGMYETCAPTIETKRLGGTTSS</sequence>
<reference evidence="1 2" key="1">
    <citation type="submission" date="2020-04" db="EMBL/GenBank/DDBJ databases">
        <title>The Whole Genome Analysis of High salt-tolerant Sphingobium yanoikuyae YC-XJ2 with Aryl organophosphorus flame retardants (aryl-OPFRs)-degrading capacity and characteristics of Related phosphotriesterase.</title>
        <authorList>
            <person name="Li X."/>
        </authorList>
    </citation>
    <scope>NUCLEOTIDE SEQUENCE [LARGE SCALE GENOMIC DNA]</scope>
    <source>
        <strain evidence="1 2">YC-XJ2</strain>
    </source>
</reference>
<organism evidence="1 2">
    <name type="scientific">Sphingobium yanoikuyae</name>
    <name type="common">Sphingomonas yanoikuyae</name>
    <dbReference type="NCBI Taxonomy" id="13690"/>
    <lineage>
        <taxon>Bacteria</taxon>
        <taxon>Pseudomonadati</taxon>
        <taxon>Pseudomonadota</taxon>
        <taxon>Alphaproteobacteria</taxon>
        <taxon>Sphingomonadales</taxon>
        <taxon>Sphingomonadaceae</taxon>
        <taxon>Sphingobium</taxon>
    </lineage>
</organism>
<dbReference type="EMBL" id="CP053021">
    <property type="protein sequence ID" value="QJR03495.1"/>
    <property type="molecule type" value="Genomic_DNA"/>
</dbReference>
<protein>
    <submittedName>
        <fullName evidence="1">Uncharacterized protein</fullName>
    </submittedName>
</protein>
<dbReference type="Proteomes" id="UP000502611">
    <property type="component" value="Chromosome"/>
</dbReference>
<evidence type="ECO:0000313" key="2">
    <source>
        <dbReference type="Proteomes" id="UP000502611"/>
    </source>
</evidence>
<proteinExistence type="predicted"/>
<name>A0A6M4G8C0_SPHYA</name>
<accession>A0A6M4G8C0</accession>